<dbReference type="EMBL" id="JBDODL010003079">
    <property type="protein sequence ID" value="MES1922553.1"/>
    <property type="molecule type" value="Genomic_DNA"/>
</dbReference>
<dbReference type="PANTHER" id="PTHR46264">
    <property type="entry name" value="TYROSINE-TRNA LIGASE"/>
    <property type="match status" value="1"/>
</dbReference>
<evidence type="ECO:0000256" key="1">
    <source>
        <dbReference type="ARBA" id="ARBA00013160"/>
    </source>
</evidence>
<evidence type="ECO:0000313" key="10">
    <source>
        <dbReference type="EMBL" id="MES1922553.1"/>
    </source>
</evidence>
<evidence type="ECO:0000256" key="4">
    <source>
        <dbReference type="ARBA" id="ARBA00022840"/>
    </source>
</evidence>
<accession>A0ABV2AT28</accession>
<sequence length="287" mass="32894">MHIAQGLMKTTNVNKLTSSGIHFTFLVADWFAQLNNKFKGDLSKIRKVGQYFLEIWKACGMNLEHVSFVWSSEEVNKRPDEYWQMVMDIARKNSVARVKRCGQIMGRSGDADSAQNESLLRSIFRSREADAALNEDEFVRKHLPSARSDNQPVAQLLYPLMQCADVFFLRSSICQLGLDQLKVNVLAREYCDQLKGEKKRLRKPIVLSHPMLMGLKQGQAKMSKSNPDSAIFMEDSEAEVERKMKRAYCKPGDVEENPVLDYLDKVVFPWYGCNSDFLFVVTIIFCL</sequence>
<keyword evidence="4 9" id="KW-0067">ATP-binding</keyword>
<name>A0ABV2AT28_9EUKA</name>
<organism evidence="10 11">
    <name type="scientific">Bonamia ostreae</name>
    <dbReference type="NCBI Taxonomy" id="126728"/>
    <lineage>
        <taxon>Eukaryota</taxon>
        <taxon>Sar</taxon>
        <taxon>Rhizaria</taxon>
        <taxon>Endomyxa</taxon>
        <taxon>Ascetosporea</taxon>
        <taxon>Haplosporida</taxon>
        <taxon>Bonamia</taxon>
    </lineage>
</organism>
<reference evidence="10 11" key="1">
    <citation type="journal article" date="2024" name="BMC Biol.">
        <title>Comparative genomics of Ascetosporea gives new insight into the evolutionary basis for animal parasitism in Rhizaria.</title>
        <authorList>
            <person name="Hiltunen Thoren M."/>
            <person name="Onut-Brannstrom I."/>
            <person name="Alfjorden A."/>
            <person name="Peckova H."/>
            <person name="Swords F."/>
            <person name="Hooper C."/>
            <person name="Holzer A.S."/>
            <person name="Bass D."/>
            <person name="Burki F."/>
        </authorList>
    </citation>
    <scope>NUCLEOTIDE SEQUENCE [LARGE SCALE GENOMIC DNA]</scope>
    <source>
        <strain evidence="10">20-A016</strain>
    </source>
</reference>
<comment type="catalytic activity">
    <reaction evidence="8">
        <text>tRNA(Tyr) + L-tyrosine + ATP = L-tyrosyl-tRNA(Tyr) + AMP + diphosphate + H(+)</text>
        <dbReference type="Rhea" id="RHEA:10220"/>
        <dbReference type="Rhea" id="RHEA-COMP:9706"/>
        <dbReference type="Rhea" id="RHEA-COMP:9707"/>
        <dbReference type="ChEBI" id="CHEBI:15378"/>
        <dbReference type="ChEBI" id="CHEBI:30616"/>
        <dbReference type="ChEBI" id="CHEBI:33019"/>
        <dbReference type="ChEBI" id="CHEBI:58315"/>
        <dbReference type="ChEBI" id="CHEBI:78442"/>
        <dbReference type="ChEBI" id="CHEBI:78536"/>
        <dbReference type="ChEBI" id="CHEBI:456215"/>
        <dbReference type="EC" id="6.1.1.1"/>
    </reaction>
</comment>
<dbReference type="EC" id="6.1.1.1" evidence="1"/>
<comment type="caution">
    <text evidence="10">The sequence shown here is derived from an EMBL/GenBank/DDBJ whole genome shotgun (WGS) entry which is preliminary data.</text>
</comment>
<dbReference type="PANTHER" id="PTHR46264:SF4">
    <property type="entry name" value="TYROSINE--TRNA LIGASE, CYTOPLASMIC"/>
    <property type="match status" value="1"/>
</dbReference>
<evidence type="ECO:0000256" key="2">
    <source>
        <dbReference type="ARBA" id="ARBA00022598"/>
    </source>
</evidence>
<evidence type="ECO:0000256" key="6">
    <source>
        <dbReference type="ARBA" id="ARBA00023146"/>
    </source>
</evidence>
<comment type="similarity">
    <text evidence="9">Belongs to the class-I aminoacyl-tRNA synthetase family.</text>
</comment>
<dbReference type="Pfam" id="PF00579">
    <property type="entry name" value="tRNA-synt_1b"/>
    <property type="match status" value="1"/>
</dbReference>
<dbReference type="PIRSF" id="PIRSF006588">
    <property type="entry name" value="TyrRS_arch_euk"/>
    <property type="match status" value="1"/>
</dbReference>
<evidence type="ECO:0000256" key="3">
    <source>
        <dbReference type="ARBA" id="ARBA00022741"/>
    </source>
</evidence>
<keyword evidence="3 9" id="KW-0547">Nucleotide-binding</keyword>
<keyword evidence="6 9" id="KW-0030">Aminoacyl-tRNA synthetase</keyword>
<proteinExistence type="inferred from homology"/>
<keyword evidence="2 9" id="KW-0436">Ligase</keyword>
<dbReference type="InterPro" id="IPR002305">
    <property type="entry name" value="aa-tRNA-synth_Ic"/>
</dbReference>
<dbReference type="SUPFAM" id="SSF52374">
    <property type="entry name" value="Nucleotidylyl transferase"/>
    <property type="match status" value="1"/>
</dbReference>
<evidence type="ECO:0000256" key="8">
    <source>
        <dbReference type="ARBA" id="ARBA00048248"/>
    </source>
</evidence>
<protein>
    <recommendedName>
        <fullName evidence="1">tyrosine--tRNA ligase</fullName>
        <ecNumber evidence="1">6.1.1.1</ecNumber>
    </recommendedName>
    <alternativeName>
        <fullName evidence="7">Tyrosyl-tRNA synthetase</fullName>
    </alternativeName>
</protein>
<evidence type="ECO:0000256" key="9">
    <source>
        <dbReference type="RuleBase" id="RU363036"/>
    </source>
</evidence>
<dbReference type="InterPro" id="IPR014729">
    <property type="entry name" value="Rossmann-like_a/b/a_fold"/>
</dbReference>
<evidence type="ECO:0000256" key="5">
    <source>
        <dbReference type="ARBA" id="ARBA00022917"/>
    </source>
</evidence>
<dbReference type="Gene3D" id="3.40.50.620">
    <property type="entry name" value="HUPs"/>
    <property type="match status" value="2"/>
</dbReference>
<dbReference type="Proteomes" id="UP001439008">
    <property type="component" value="Unassembled WGS sequence"/>
</dbReference>
<evidence type="ECO:0000256" key="7">
    <source>
        <dbReference type="ARBA" id="ARBA00033323"/>
    </source>
</evidence>
<keyword evidence="5 9" id="KW-0648">Protein biosynthesis</keyword>
<gene>
    <name evidence="10" type="ORF">MHBO_004068</name>
</gene>
<evidence type="ECO:0000313" key="11">
    <source>
        <dbReference type="Proteomes" id="UP001439008"/>
    </source>
</evidence>
<keyword evidence="11" id="KW-1185">Reference proteome</keyword>
<dbReference type="InterPro" id="IPR023617">
    <property type="entry name" value="Tyr-tRNA-ligase_arc/euk-type"/>
</dbReference>
<dbReference type="InterPro" id="IPR050489">
    <property type="entry name" value="Tyr-tRNA_synthase"/>
</dbReference>